<dbReference type="AlphaFoldDB" id="A0A0P1KQ89"/>
<feature type="transmembrane region" description="Helical" evidence="6">
    <location>
        <begin position="144"/>
        <end position="162"/>
    </location>
</feature>
<evidence type="ECO:0000256" key="3">
    <source>
        <dbReference type="ARBA" id="ARBA00022989"/>
    </source>
</evidence>
<dbReference type="SUPFAM" id="SSF103473">
    <property type="entry name" value="MFS general substrate transporter"/>
    <property type="match status" value="2"/>
</dbReference>
<dbReference type="Proteomes" id="UP000236544">
    <property type="component" value="Unassembled WGS sequence"/>
</dbReference>
<dbReference type="Pfam" id="PF06813">
    <property type="entry name" value="Nodulin-like"/>
    <property type="match status" value="1"/>
</dbReference>
<feature type="transmembrane region" description="Helical" evidence="6">
    <location>
        <begin position="508"/>
        <end position="530"/>
    </location>
</feature>
<keyword evidence="4 6" id="KW-0472">Membrane</keyword>
<evidence type="ECO:0000259" key="7">
    <source>
        <dbReference type="Pfam" id="PF06813"/>
    </source>
</evidence>
<feature type="domain" description="Nodulin-like" evidence="7">
    <location>
        <begin position="13"/>
        <end position="203"/>
    </location>
</feature>
<evidence type="ECO:0000313" key="8">
    <source>
        <dbReference type="EMBL" id="CUS22050.1"/>
    </source>
</evidence>
<dbReference type="InterPro" id="IPR010658">
    <property type="entry name" value="Nodulin-like"/>
</dbReference>
<proteinExistence type="predicted"/>
<feature type="region of interest" description="Disordered" evidence="5">
    <location>
        <begin position="199"/>
        <end position="228"/>
    </location>
</feature>
<dbReference type="OrthoDB" id="410267at2759"/>
<evidence type="ECO:0000256" key="2">
    <source>
        <dbReference type="ARBA" id="ARBA00022692"/>
    </source>
</evidence>
<feature type="transmembrane region" description="Helical" evidence="6">
    <location>
        <begin position="542"/>
        <end position="562"/>
    </location>
</feature>
<keyword evidence="2 6" id="KW-0812">Transmembrane</keyword>
<feature type="transmembrane region" description="Helical" evidence="6">
    <location>
        <begin position="100"/>
        <end position="123"/>
    </location>
</feature>
<feature type="compositionally biased region" description="Low complexity" evidence="5">
    <location>
        <begin position="203"/>
        <end position="212"/>
    </location>
</feature>
<dbReference type="PANTHER" id="PTHR21576">
    <property type="entry name" value="UNCHARACTERIZED NODULIN-LIKE PROTEIN"/>
    <property type="match status" value="1"/>
</dbReference>
<evidence type="ECO:0000256" key="6">
    <source>
        <dbReference type="SAM" id="Phobius"/>
    </source>
</evidence>
<comment type="subcellular location">
    <subcellularLocation>
        <location evidence="1">Membrane</location>
        <topology evidence="1">Multi-pass membrane protein</topology>
    </subcellularLocation>
</comment>
<keyword evidence="3 6" id="KW-1133">Transmembrane helix</keyword>
<sequence length="636" mass="68782">MAPPSRSQLLSCFIGSNIVALGAGTPYLYSFYAPQLLERCHIPVSQSSTLSFALTIGSAALGFVAGLVIDRRSPQFSCGVGAVCTFLAYWILRFCYVHEIASLMLVSLALVLVGFGSVSGFYASVKCCTTNFPRHRGTAGAFPVSLYALAGLVYSSLCAWLFGDRMDAVFTVLMYVCSAMMLTGCFTLRIMVGHTRPKKRRQSSAIDTSSSSNARTNQEPSSEQSAQPIFIQNKPTQNAFRGSFGNYQATGSRSSSQISGSVESFDSQISNFKRTSSFAWARDLPGSLSFWGFGRERPSDTELSRAPRASSGSLSQLNAERSGQIPTNFLEPSQAPRSPVAAGRRDSLLKNSPPSASPAPAEPDVLVFEPNSTEKSTYKDSHLYQTITKPKYVAFYLILATLQGIGQTYIYSVGFVIEALVHANPDEKVNAKAIQSLQVSIISVMSFAGRLSAGPVSDLLVKRLKTQREWCVLLACVLMHYGSNKLLSDTVSITGVLGPQSISFVRNVSLTSLIIGYAFGVTFGTFPAIIADQFGTEGFSTIWGLTTTGGILSVKLFSGIFARDFSNNTEPNEAFCEKGTLCYTHTFHVLANLATAAGVVSIVLICVRYMKKKLKTERMHRAAEFIIDDDAEAGSK</sequence>
<feature type="transmembrane region" description="Helical" evidence="6">
    <location>
        <begin position="393"/>
        <end position="417"/>
    </location>
</feature>
<feature type="compositionally biased region" description="Polar residues" evidence="5">
    <location>
        <begin position="310"/>
        <end position="331"/>
    </location>
</feature>
<dbReference type="GO" id="GO:0000329">
    <property type="term" value="C:fungal-type vacuole membrane"/>
    <property type="evidence" value="ECO:0007669"/>
    <property type="project" value="TreeGrafter"/>
</dbReference>
<evidence type="ECO:0000256" key="5">
    <source>
        <dbReference type="SAM" id="MobiDB-lite"/>
    </source>
</evidence>
<feature type="transmembrane region" description="Helical" evidence="6">
    <location>
        <begin position="168"/>
        <end position="192"/>
    </location>
</feature>
<organism evidence="8 9">
    <name type="scientific">Lachancea quebecensis</name>
    <dbReference type="NCBI Taxonomy" id="1654605"/>
    <lineage>
        <taxon>Eukaryota</taxon>
        <taxon>Fungi</taxon>
        <taxon>Dikarya</taxon>
        <taxon>Ascomycota</taxon>
        <taxon>Saccharomycotina</taxon>
        <taxon>Saccharomycetes</taxon>
        <taxon>Saccharomycetales</taxon>
        <taxon>Saccharomycetaceae</taxon>
        <taxon>Lachancea</taxon>
    </lineage>
</organism>
<name>A0A0P1KQ89_9SACH</name>
<evidence type="ECO:0000313" key="9">
    <source>
        <dbReference type="Proteomes" id="UP000236544"/>
    </source>
</evidence>
<accession>A0A0P1KQ89</accession>
<feature type="region of interest" description="Disordered" evidence="5">
    <location>
        <begin position="297"/>
        <end position="371"/>
    </location>
</feature>
<feature type="transmembrane region" description="Helical" evidence="6">
    <location>
        <begin position="9"/>
        <end position="29"/>
    </location>
</feature>
<keyword evidence="9" id="KW-1185">Reference proteome</keyword>
<dbReference type="InterPro" id="IPR036259">
    <property type="entry name" value="MFS_trans_sf"/>
</dbReference>
<dbReference type="PANTHER" id="PTHR21576:SF166">
    <property type="entry name" value="ADR278WP"/>
    <property type="match status" value="1"/>
</dbReference>
<feature type="transmembrane region" description="Helical" evidence="6">
    <location>
        <begin position="76"/>
        <end position="94"/>
    </location>
</feature>
<evidence type="ECO:0000256" key="4">
    <source>
        <dbReference type="ARBA" id="ARBA00023136"/>
    </source>
</evidence>
<evidence type="ECO:0000256" key="1">
    <source>
        <dbReference type="ARBA" id="ARBA00004141"/>
    </source>
</evidence>
<feature type="compositionally biased region" description="Polar residues" evidence="5">
    <location>
        <begin position="213"/>
        <end position="227"/>
    </location>
</feature>
<feature type="transmembrane region" description="Helical" evidence="6">
    <location>
        <begin position="49"/>
        <end position="69"/>
    </location>
</feature>
<feature type="transmembrane region" description="Helical" evidence="6">
    <location>
        <begin position="589"/>
        <end position="610"/>
    </location>
</feature>
<reference evidence="9" key="1">
    <citation type="submission" date="2015-10" db="EMBL/GenBank/DDBJ databases">
        <authorList>
            <person name="Devillers H."/>
        </authorList>
    </citation>
    <scope>NUCLEOTIDE SEQUENCE [LARGE SCALE GENOMIC DNA]</scope>
</reference>
<gene>
    <name evidence="8" type="ORF">LAQU0_S04e07030g</name>
</gene>
<dbReference type="EMBL" id="LN890563">
    <property type="protein sequence ID" value="CUS22050.1"/>
    <property type="molecule type" value="Genomic_DNA"/>
</dbReference>
<protein>
    <submittedName>
        <fullName evidence="8">LAQU0S04e07030g1_1</fullName>
    </submittedName>
</protein>
<dbReference type="Gene3D" id="1.20.1250.20">
    <property type="entry name" value="MFS general substrate transporter like domains"/>
    <property type="match status" value="1"/>
</dbReference>